<reference evidence="1 2" key="1">
    <citation type="submission" date="2018-06" db="EMBL/GenBank/DDBJ databases">
        <title>Extensive metabolic versatility and redundancy in microbially diverse, dynamic hydrothermal sediments.</title>
        <authorList>
            <person name="Dombrowski N."/>
            <person name="Teske A."/>
            <person name="Baker B.J."/>
        </authorList>
    </citation>
    <scope>NUCLEOTIDE SEQUENCE [LARGE SCALE GENOMIC DNA]</scope>
    <source>
        <strain evidence="1">B34_G17</strain>
    </source>
</reference>
<proteinExistence type="predicted"/>
<dbReference type="InterPro" id="IPR037046">
    <property type="entry name" value="AlkA_N_sf"/>
</dbReference>
<dbReference type="Gene3D" id="3.30.310.20">
    <property type="entry name" value="DNA-3-methyladenine glycosylase AlkA, N-terminal domain"/>
    <property type="match status" value="1"/>
</dbReference>
<dbReference type="GO" id="GO:0006281">
    <property type="term" value="P:DNA repair"/>
    <property type="evidence" value="ECO:0007669"/>
    <property type="project" value="InterPro"/>
</dbReference>
<dbReference type="SUPFAM" id="SSF48150">
    <property type="entry name" value="DNA-glycosylase"/>
    <property type="match status" value="1"/>
</dbReference>
<name>A0A497EWM4_9CREN</name>
<protein>
    <recommendedName>
        <fullName evidence="3">HhH-GPD domain-containing protein</fullName>
    </recommendedName>
</protein>
<gene>
    <name evidence="1" type="ORF">DRJ33_05480</name>
</gene>
<evidence type="ECO:0008006" key="3">
    <source>
        <dbReference type="Google" id="ProtNLM"/>
    </source>
</evidence>
<sequence length="197" mass="22547">MKLHRRFSITVEKIRGYDLHLTARAYALPGEYDGLRARIPMFLEEDVVVAEVSQVSDEKLLITCFSRKNVRKDLVEEKVKEVLAFNEDLSKYHEVIKSDPVLKLVASELRGMRMRGASSLWNAVLISICQQNASFKQGWGMYRNLVYNMGLKVFLEHGENLAIAPTPSMVLEQGLDKLKEQKLGYRAHYVLEAAKVF</sequence>
<dbReference type="AlphaFoldDB" id="A0A497EWM4"/>
<accession>A0A497EWM4</accession>
<dbReference type="InterPro" id="IPR011257">
    <property type="entry name" value="DNA_glycosylase"/>
</dbReference>
<evidence type="ECO:0000313" key="1">
    <source>
        <dbReference type="EMBL" id="RLE51635.1"/>
    </source>
</evidence>
<organism evidence="1 2">
    <name type="scientific">Thermoproteota archaeon</name>
    <dbReference type="NCBI Taxonomy" id="2056631"/>
    <lineage>
        <taxon>Archaea</taxon>
        <taxon>Thermoproteota</taxon>
    </lineage>
</organism>
<dbReference type="GO" id="GO:0003824">
    <property type="term" value="F:catalytic activity"/>
    <property type="evidence" value="ECO:0007669"/>
    <property type="project" value="InterPro"/>
</dbReference>
<dbReference type="EMBL" id="QMQX01000094">
    <property type="protein sequence ID" value="RLE51635.1"/>
    <property type="molecule type" value="Genomic_DNA"/>
</dbReference>
<dbReference type="Proteomes" id="UP000272051">
    <property type="component" value="Unassembled WGS sequence"/>
</dbReference>
<evidence type="ECO:0000313" key="2">
    <source>
        <dbReference type="Proteomes" id="UP000272051"/>
    </source>
</evidence>
<feature type="non-terminal residue" evidence="1">
    <location>
        <position position="197"/>
    </location>
</feature>
<dbReference type="Gene3D" id="1.10.340.30">
    <property type="entry name" value="Hypothetical protein, domain 2"/>
    <property type="match status" value="1"/>
</dbReference>
<comment type="caution">
    <text evidence="1">The sequence shown here is derived from an EMBL/GenBank/DDBJ whole genome shotgun (WGS) entry which is preliminary data.</text>
</comment>